<evidence type="ECO:0000256" key="2">
    <source>
        <dbReference type="ARBA" id="ARBA00005540"/>
    </source>
</evidence>
<comment type="similarity">
    <text evidence="2 8">Belongs to the prokaryotic riboflavin transporter (P-RFT) (TC 2.A.87) family.</text>
</comment>
<dbReference type="RefSeq" id="WP_262397870.1">
    <property type="nucleotide sequence ID" value="NZ_JACRTC010000005.1"/>
</dbReference>
<dbReference type="GO" id="GO:0005886">
    <property type="term" value="C:plasma membrane"/>
    <property type="evidence" value="ECO:0007669"/>
    <property type="project" value="UniProtKB-SubCell"/>
</dbReference>
<feature type="transmembrane region" description="Helical" evidence="9">
    <location>
        <begin position="76"/>
        <end position="97"/>
    </location>
</feature>
<evidence type="ECO:0000256" key="4">
    <source>
        <dbReference type="ARBA" id="ARBA00022475"/>
    </source>
</evidence>
<dbReference type="PIRSF" id="PIRSF037778">
    <property type="entry name" value="UCP037778_transp_RibU"/>
    <property type="match status" value="1"/>
</dbReference>
<dbReference type="AlphaFoldDB" id="A0A926EF95"/>
<comment type="subcellular location">
    <subcellularLocation>
        <location evidence="1">Cell membrane</location>
        <topology evidence="1">Multi-pass membrane protein</topology>
    </subcellularLocation>
</comment>
<dbReference type="EMBL" id="JACRTC010000005">
    <property type="protein sequence ID" value="MBC8570776.1"/>
    <property type="molecule type" value="Genomic_DNA"/>
</dbReference>
<feature type="transmembrane region" description="Helical" evidence="9">
    <location>
        <begin position="144"/>
        <end position="167"/>
    </location>
</feature>
<evidence type="ECO:0000313" key="10">
    <source>
        <dbReference type="EMBL" id="MBC8570776.1"/>
    </source>
</evidence>
<sequence length="196" mass="20915">MKINTRKMAMMAMLAAISVVLVIIHVPFPPAPFLEYDPADIPILIGAFAFGPTAGLLITVVVSVVQGFTLSSGSGIIGVVMHILATGSFVLVAGSIYSRKKTRKSAVLGLSLGALTMTVMMVLMNLVFTPIFMNTPIEAVAKMLLPIIIPFNLMKAGINAVVTLVLYKAVSRFLKEKTPKLGKKDVEPIDTVAKKS</sequence>
<feature type="transmembrane region" description="Helical" evidence="9">
    <location>
        <begin position="43"/>
        <end position="64"/>
    </location>
</feature>
<accession>A0A926EF95</accession>
<organism evidence="10 11">
    <name type="scientific">Zongyangia hominis</name>
    <dbReference type="NCBI Taxonomy" id="2763677"/>
    <lineage>
        <taxon>Bacteria</taxon>
        <taxon>Bacillati</taxon>
        <taxon>Bacillota</taxon>
        <taxon>Clostridia</taxon>
        <taxon>Eubacteriales</taxon>
        <taxon>Oscillospiraceae</taxon>
        <taxon>Zongyangia</taxon>
    </lineage>
</organism>
<dbReference type="Proteomes" id="UP000660861">
    <property type="component" value="Unassembled WGS sequence"/>
</dbReference>
<evidence type="ECO:0000256" key="1">
    <source>
        <dbReference type="ARBA" id="ARBA00004651"/>
    </source>
</evidence>
<evidence type="ECO:0000256" key="5">
    <source>
        <dbReference type="ARBA" id="ARBA00022692"/>
    </source>
</evidence>
<dbReference type="InterPro" id="IPR024529">
    <property type="entry name" value="ECF_trnsprt_substrate-spec"/>
</dbReference>
<name>A0A926EF95_9FIRM</name>
<keyword evidence="7 8" id="KW-0472">Membrane</keyword>
<comment type="caution">
    <text evidence="10">The sequence shown here is derived from an EMBL/GenBank/DDBJ whole genome shotgun (WGS) entry which is preliminary data.</text>
</comment>
<keyword evidence="5 9" id="KW-0812">Transmembrane</keyword>
<keyword evidence="6 9" id="KW-1133">Transmembrane helix</keyword>
<evidence type="ECO:0000256" key="8">
    <source>
        <dbReference type="PIRNR" id="PIRNR037778"/>
    </source>
</evidence>
<gene>
    <name evidence="10" type="ORF">H8709_08040</name>
</gene>
<dbReference type="InterPro" id="IPR025720">
    <property type="entry name" value="RibU"/>
</dbReference>
<dbReference type="PANTHER" id="PTHR38438">
    <property type="entry name" value="RIBOFLAVIN TRANSPORTER RIBU"/>
    <property type="match status" value="1"/>
</dbReference>
<evidence type="ECO:0000256" key="3">
    <source>
        <dbReference type="ARBA" id="ARBA00022448"/>
    </source>
</evidence>
<comment type="function">
    <text evidence="8">Probably a riboflavin-binding protein that interacts with the energy-coupling factor (ECF) ABC-transporter complex.</text>
</comment>
<dbReference type="GO" id="GO:0032217">
    <property type="term" value="F:riboflavin transmembrane transporter activity"/>
    <property type="evidence" value="ECO:0007669"/>
    <property type="project" value="UniProtKB-UniRule"/>
</dbReference>
<keyword evidence="4 8" id="KW-1003">Cell membrane</keyword>
<proteinExistence type="inferred from homology"/>
<evidence type="ECO:0000313" key="11">
    <source>
        <dbReference type="Proteomes" id="UP000660861"/>
    </source>
</evidence>
<evidence type="ECO:0000256" key="9">
    <source>
        <dbReference type="SAM" id="Phobius"/>
    </source>
</evidence>
<keyword evidence="11" id="KW-1185">Reference proteome</keyword>
<reference evidence="10" key="1">
    <citation type="submission" date="2020-08" db="EMBL/GenBank/DDBJ databases">
        <title>Genome public.</title>
        <authorList>
            <person name="Liu C."/>
            <person name="Sun Q."/>
        </authorList>
    </citation>
    <scope>NUCLEOTIDE SEQUENCE</scope>
    <source>
        <strain evidence="10">NSJ-54</strain>
    </source>
</reference>
<dbReference type="Gene3D" id="1.10.1760.20">
    <property type="match status" value="1"/>
</dbReference>
<evidence type="ECO:0000256" key="7">
    <source>
        <dbReference type="ARBA" id="ARBA00023136"/>
    </source>
</evidence>
<evidence type="ECO:0000256" key="6">
    <source>
        <dbReference type="ARBA" id="ARBA00022989"/>
    </source>
</evidence>
<dbReference type="Pfam" id="PF12822">
    <property type="entry name" value="ECF_trnsprt"/>
    <property type="match status" value="1"/>
</dbReference>
<protein>
    <recommendedName>
        <fullName evidence="8">Riboflavin transporter</fullName>
    </recommendedName>
</protein>
<dbReference type="PANTHER" id="PTHR38438:SF1">
    <property type="entry name" value="RIBOFLAVIN TRANSPORTER RIBU"/>
    <property type="match status" value="1"/>
</dbReference>
<feature type="transmembrane region" description="Helical" evidence="9">
    <location>
        <begin position="109"/>
        <end position="132"/>
    </location>
</feature>
<keyword evidence="3 8" id="KW-0813">Transport</keyword>